<dbReference type="InParanoid" id="A0A1Q3BGF7"/>
<dbReference type="PANTHER" id="PTHR48049">
    <property type="entry name" value="GLYCOSYLTRANSFERASE"/>
    <property type="match status" value="1"/>
</dbReference>
<reference evidence="3" key="1">
    <citation type="submission" date="2016-04" db="EMBL/GenBank/DDBJ databases">
        <title>Cephalotus genome sequencing.</title>
        <authorList>
            <person name="Fukushima K."/>
            <person name="Hasebe M."/>
            <person name="Fang X."/>
        </authorList>
    </citation>
    <scope>NUCLEOTIDE SEQUENCE [LARGE SCALE GENOMIC DNA]</scope>
    <source>
        <strain evidence="3">cv. St1</strain>
    </source>
</reference>
<evidence type="ECO:0000313" key="2">
    <source>
        <dbReference type="EMBL" id="GAV66853.1"/>
    </source>
</evidence>
<keyword evidence="1" id="KW-0472">Membrane</keyword>
<organism evidence="2 3">
    <name type="scientific">Cephalotus follicularis</name>
    <name type="common">Albany pitcher plant</name>
    <dbReference type="NCBI Taxonomy" id="3775"/>
    <lineage>
        <taxon>Eukaryota</taxon>
        <taxon>Viridiplantae</taxon>
        <taxon>Streptophyta</taxon>
        <taxon>Embryophyta</taxon>
        <taxon>Tracheophyta</taxon>
        <taxon>Spermatophyta</taxon>
        <taxon>Magnoliopsida</taxon>
        <taxon>eudicotyledons</taxon>
        <taxon>Gunneridae</taxon>
        <taxon>Pentapetalae</taxon>
        <taxon>rosids</taxon>
        <taxon>fabids</taxon>
        <taxon>Oxalidales</taxon>
        <taxon>Cephalotaceae</taxon>
        <taxon>Cephalotus</taxon>
    </lineage>
</organism>
<sequence>MENTSGTKHQHMVLFPWLAMGHVIPFFNLSKLLAKKGHTIYFISTPRNLLRLPKLTPNISSLITLLPLPLPHVQSLPHDVECTVNIPYHKQQSLKLRFDLLQSPLTTNLQESTPDWVIYDYASHWLPKVVAELGVSRAFFSLFNAAFLAFIGPPSVLLNEDSRTTAKELWCLNGFPLNPTLFFVCMK</sequence>
<dbReference type="AlphaFoldDB" id="A0A1Q3BGF7"/>
<evidence type="ECO:0008006" key="4">
    <source>
        <dbReference type="Google" id="ProtNLM"/>
    </source>
</evidence>
<dbReference type="OrthoDB" id="5835829at2759"/>
<name>A0A1Q3BGF7_CEPFO</name>
<comment type="caution">
    <text evidence="2">The sequence shown here is derived from an EMBL/GenBank/DDBJ whole genome shotgun (WGS) entry which is preliminary data.</text>
</comment>
<keyword evidence="1" id="KW-0812">Transmembrane</keyword>
<protein>
    <recommendedName>
        <fullName evidence="4">UDPGT domain-containing protein</fullName>
    </recommendedName>
</protein>
<evidence type="ECO:0000313" key="3">
    <source>
        <dbReference type="Proteomes" id="UP000187406"/>
    </source>
</evidence>
<keyword evidence="1" id="KW-1133">Transmembrane helix</keyword>
<dbReference type="GO" id="GO:0035251">
    <property type="term" value="F:UDP-glucosyltransferase activity"/>
    <property type="evidence" value="ECO:0007669"/>
    <property type="project" value="InterPro"/>
</dbReference>
<evidence type="ECO:0000256" key="1">
    <source>
        <dbReference type="SAM" id="Phobius"/>
    </source>
</evidence>
<gene>
    <name evidence="2" type="ORF">CFOL_v3_10363</name>
</gene>
<keyword evidence="3" id="KW-1185">Reference proteome</keyword>
<feature type="transmembrane region" description="Helical" evidence="1">
    <location>
        <begin position="12"/>
        <end position="29"/>
    </location>
</feature>
<accession>A0A1Q3BGF7</accession>
<dbReference type="PANTHER" id="PTHR48049:SF138">
    <property type="entry name" value="UDP-GLYCOSYLTRANSFERASE 91C1"/>
    <property type="match status" value="1"/>
</dbReference>
<proteinExistence type="predicted"/>
<dbReference type="STRING" id="3775.A0A1Q3BGF7"/>
<dbReference type="InterPro" id="IPR050481">
    <property type="entry name" value="UDP-glycosyltransf_plant"/>
</dbReference>
<dbReference type="SUPFAM" id="SSF53756">
    <property type="entry name" value="UDP-Glycosyltransferase/glycogen phosphorylase"/>
    <property type="match status" value="1"/>
</dbReference>
<dbReference type="Gene3D" id="3.40.50.2000">
    <property type="entry name" value="Glycogen Phosphorylase B"/>
    <property type="match status" value="1"/>
</dbReference>
<dbReference type="EMBL" id="BDDD01000503">
    <property type="protein sequence ID" value="GAV66853.1"/>
    <property type="molecule type" value="Genomic_DNA"/>
</dbReference>
<dbReference type="Proteomes" id="UP000187406">
    <property type="component" value="Unassembled WGS sequence"/>
</dbReference>